<evidence type="ECO:0000256" key="5">
    <source>
        <dbReference type="SAM" id="Phobius"/>
    </source>
</evidence>
<evidence type="ECO:0000256" key="4">
    <source>
        <dbReference type="ARBA" id="ARBA00023136"/>
    </source>
</evidence>
<organism evidence="6 7">
    <name type="scientific">Devosia nitrariae</name>
    <dbReference type="NCBI Taxonomy" id="2071872"/>
    <lineage>
        <taxon>Bacteria</taxon>
        <taxon>Pseudomonadati</taxon>
        <taxon>Pseudomonadota</taxon>
        <taxon>Alphaproteobacteria</taxon>
        <taxon>Hyphomicrobiales</taxon>
        <taxon>Devosiaceae</taxon>
        <taxon>Devosia</taxon>
    </lineage>
</organism>
<sequence length="141" mass="15456">MATDTVEVNRIRWWNITLWLVQGLLAVFFLYAGIMKVTQPPQALAEMGWAWALAMPPAFIQFLGVMEVLGAIGIIAPAAMRILPFLTPLAVVGMAFVQVSAIVLHGIRGETAFTLPLNLVVLALALFVIWGRWRKASVAAR</sequence>
<evidence type="ECO:0000256" key="2">
    <source>
        <dbReference type="ARBA" id="ARBA00022692"/>
    </source>
</evidence>
<dbReference type="Proteomes" id="UP001156691">
    <property type="component" value="Unassembled WGS sequence"/>
</dbReference>
<proteinExistence type="predicted"/>
<evidence type="ECO:0000313" key="7">
    <source>
        <dbReference type="Proteomes" id="UP001156691"/>
    </source>
</evidence>
<comment type="caution">
    <text evidence="6">The sequence shown here is derived from an EMBL/GenBank/DDBJ whole genome shotgun (WGS) entry which is preliminary data.</text>
</comment>
<protein>
    <recommendedName>
        <fullName evidence="8">DoxX family protein</fullName>
    </recommendedName>
</protein>
<dbReference type="Pfam" id="PF13564">
    <property type="entry name" value="DoxX_2"/>
    <property type="match status" value="1"/>
</dbReference>
<gene>
    <name evidence="6" type="ORF">GCM10010862_16600</name>
</gene>
<keyword evidence="3 5" id="KW-1133">Transmembrane helix</keyword>
<name>A0ABQ5W3L5_9HYPH</name>
<keyword evidence="7" id="KW-1185">Reference proteome</keyword>
<feature type="transmembrane region" description="Helical" evidence="5">
    <location>
        <begin position="54"/>
        <end position="75"/>
    </location>
</feature>
<evidence type="ECO:0000313" key="6">
    <source>
        <dbReference type="EMBL" id="GLQ54401.1"/>
    </source>
</evidence>
<dbReference type="RefSeq" id="WP_284339837.1">
    <property type="nucleotide sequence ID" value="NZ_BSNS01000007.1"/>
</dbReference>
<dbReference type="InterPro" id="IPR032808">
    <property type="entry name" value="DoxX"/>
</dbReference>
<comment type="subcellular location">
    <subcellularLocation>
        <location evidence="1">Membrane</location>
        <topology evidence="1">Multi-pass membrane protein</topology>
    </subcellularLocation>
</comment>
<evidence type="ECO:0000256" key="3">
    <source>
        <dbReference type="ARBA" id="ARBA00022989"/>
    </source>
</evidence>
<evidence type="ECO:0008006" key="8">
    <source>
        <dbReference type="Google" id="ProtNLM"/>
    </source>
</evidence>
<keyword evidence="2 5" id="KW-0812">Transmembrane</keyword>
<evidence type="ECO:0000256" key="1">
    <source>
        <dbReference type="ARBA" id="ARBA00004141"/>
    </source>
</evidence>
<accession>A0ABQ5W3L5</accession>
<dbReference type="EMBL" id="BSNS01000007">
    <property type="protein sequence ID" value="GLQ54401.1"/>
    <property type="molecule type" value="Genomic_DNA"/>
</dbReference>
<feature type="transmembrane region" description="Helical" evidence="5">
    <location>
        <begin position="12"/>
        <end position="34"/>
    </location>
</feature>
<feature type="transmembrane region" description="Helical" evidence="5">
    <location>
        <begin position="113"/>
        <end position="133"/>
    </location>
</feature>
<keyword evidence="4 5" id="KW-0472">Membrane</keyword>
<reference evidence="7" key="1">
    <citation type="journal article" date="2019" name="Int. J. Syst. Evol. Microbiol.">
        <title>The Global Catalogue of Microorganisms (GCM) 10K type strain sequencing project: providing services to taxonomists for standard genome sequencing and annotation.</title>
        <authorList>
            <consortium name="The Broad Institute Genomics Platform"/>
            <consortium name="The Broad Institute Genome Sequencing Center for Infectious Disease"/>
            <person name="Wu L."/>
            <person name="Ma J."/>
        </authorList>
    </citation>
    <scope>NUCLEOTIDE SEQUENCE [LARGE SCALE GENOMIC DNA]</scope>
    <source>
        <strain evidence="7">NBRC 112416</strain>
    </source>
</reference>
<feature type="transmembrane region" description="Helical" evidence="5">
    <location>
        <begin position="82"/>
        <end position="107"/>
    </location>
</feature>